<accession>A0ACB7EQ30</accession>
<keyword evidence="2" id="KW-1185">Reference proteome</keyword>
<dbReference type="EMBL" id="CM024791">
    <property type="protein sequence ID" value="KAG8004310.1"/>
    <property type="molecule type" value="Genomic_DNA"/>
</dbReference>
<comment type="caution">
    <text evidence="1">The sequence shown here is derived from an EMBL/GenBank/DDBJ whole genome shotgun (WGS) entry which is preliminary data.</text>
</comment>
<dbReference type="Proteomes" id="UP000805704">
    <property type="component" value="Chromosome 3"/>
</dbReference>
<name>A0ACB7EQ30_NIBAL</name>
<protein>
    <submittedName>
        <fullName evidence="1">Uncharacterized protein</fullName>
    </submittedName>
</protein>
<organism evidence="1 2">
    <name type="scientific">Nibea albiflora</name>
    <name type="common">Yellow drum</name>
    <name type="synonym">Corvina albiflora</name>
    <dbReference type="NCBI Taxonomy" id="240163"/>
    <lineage>
        <taxon>Eukaryota</taxon>
        <taxon>Metazoa</taxon>
        <taxon>Chordata</taxon>
        <taxon>Craniata</taxon>
        <taxon>Vertebrata</taxon>
        <taxon>Euteleostomi</taxon>
        <taxon>Actinopterygii</taxon>
        <taxon>Neopterygii</taxon>
        <taxon>Teleostei</taxon>
        <taxon>Neoteleostei</taxon>
        <taxon>Acanthomorphata</taxon>
        <taxon>Eupercaria</taxon>
        <taxon>Sciaenidae</taxon>
        <taxon>Nibea</taxon>
    </lineage>
</organism>
<proteinExistence type="predicted"/>
<evidence type="ECO:0000313" key="2">
    <source>
        <dbReference type="Proteomes" id="UP000805704"/>
    </source>
</evidence>
<gene>
    <name evidence="1" type="ORF">GBF38_009251</name>
</gene>
<sequence length="310" mass="35913">MASITRTSEGRVSMNISEDVLEDFLRGLQALKGNSNNNWSQETKHRRGEVHNLRAELEHTQAKCDLLSAETNDLRSSTEKLCGTMKETLKQACESKRNLDQVRAENKALREKVDELDKVREENEILQSRLEAMTLELRLEKHLRATAENNAQMAAHSFSIQLFDKDTAEFEARSKAEQLEADLAFERTQTQTVQEKLNKLQKAFAQHREEAEKSAAQAQATYRAQREELTKIGLSLKKAENLLETKQVCIQEKNILLETASKTKEQYKSQLEEQKRERENVLAAFREDMKLLEQERVQWQEERLLSRPNQ</sequence>
<reference evidence="1" key="1">
    <citation type="submission" date="2020-04" db="EMBL/GenBank/DDBJ databases">
        <title>A chromosome-scale assembly and high-density genetic map of the yellow drum (Nibea albiflora) genome.</title>
        <authorList>
            <person name="Xu D."/>
            <person name="Zhang W."/>
            <person name="Chen R."/>
            <person name="Tan P."/>
            <person name="Wang L."/>
            <person name="Song H."/>
            <person name="Tian L."/>
            <person name="Zhu Q."/>
            <person name="Wang B."/>
        </authorList>
    </citation>
    <scope>NUCLEOTIDE SEQUENCE</scope>
    <source>
        <strain evidence="1">ZJHYS-2018</strain>
    </source>
</reference>
<evidence type="ECO:0000313" key="1">
    <source>
        <dbReference type="EMBL" id="KAG8004310.1"/>
    </source>
</evidence>